<organism evidence="1 2">
    <name type="scientific">Tunturiibacter empetritectus</name>
    <dbReference type="NCBI Taxonomy" id="3069691"/>
    <lineage>
        <taxon>Bacteria</taxon>
        <taxon>Pseudomonadati</taxon>
        <taxon>Acidobacteriota</taxon>
        <taxon>Terriglobia</taxon>
        <taxon>Terriglobales</taxon>
        <taxon>Acidobacteriaceae</taxon>
        <taxon>Tunturiibacter</taxon>
    </lineage>
</organism>
<name>A0A7W8IHX1_9BACT</name>
<gene>
    <name evidence="1" type="ORF">HDF09_002130</name>
</gene>
<comment type="caution">
    <text evidence="1">The sequence shown here is derived from an EMBL/GenBank/DDBJ whole genome shotgun (WGS) entry which is preliminary data.</text>
</comment>
<evidence type="ECO:0008006" key="3">
    <source>
        <dbReference type="Google" id="ProtNLM"/>
    </source>
</evidence>
<keyword evidence="2" id="KW-1185">Reference proteome</keyword>
<evidence type="ECO:0000313" key="2">
    <source>
        <dbReference type="Proteomes" id="UP000568106"/>
    </source>
</evidence>
<protein>
    <recommendedName>
        <fullName evidence="3">DUF5343 domain-containing protein</fullName>
    </recommendedName>
</protein>
<evidence type="ECO:0000313" key="1">
    <source>
        <dbReference type="EMBL" id="MBB5317461.1"/>
    </source>
</evidence>
<reference evidence="1" key="1">
    <citation type="submission" date="2020-08" db="EMBL/GenBank/DDBJ databases">
        <title>Genomic Encyclopedia of Type Strains, Phase IV (KMG-V): Genome sequencing to study the core and pangenomes of soil and plant-associated prokaryotes.</title>
        <authorList>
            <person name="Whitman W."/>
        </authorList>
    </citation>
    <scope>NUCLEOTIDE SEQUENCE [LARGE SCALE GENOMIC DNA]</scope>
    <source>
        <strain evidence="1">M8UP27</strain>
    </source>
</reference>
<dbReference type="Proteomes" id="UP000568106">
    <property type="component" value="Unassembled WGS sequence"/>
</dbReference>
<dbReference type="Pfam" id="PF17278">
    <property type="entry name" value="DUF5343"/>
    <property type="match status" value="1"/>
</dbReference>
<dbReference type="AlphaFoldDB" id="A0A7W8IHX1"/>
<proteinExistence type="predicted"/>
<accession>A0A7W8IHX1</accession>
<dbReference type="InterPro" id="IPR035235">
    <property type="entry name" value="DUF5343"/>
</dbReference>
<sequence>MADKHPYISGNGAIVQLFDQLKKSFPQVLNAEVLKKLSIAPSNESYAMNIVRFLGLIDESGKATPNSLKVFTLHDEKTFQTAFSEIIEKSYHELFSLHGSDAWMLPLEQLIPFFRQTDQSSSLVGSRQASTFKALAAYAGHGALQSAATNRPPKVMAKKVPRVAKKPDEVKTFAEKDPIFHQGKRDDRVGLTVRIEVNLPAAGDQETYDRIFKSIKENLING</sequence>
<dbReference type="EMBL" id="JACHDY010000002">
    <property type="protein sequence ID" value="MBB5317461.1"/>
    <property type="molecule type" value="Genomic_DNA"/>
</dbReference>